<dbReference type="Proteomes" id="UP001239111">
    <property type="component" value="Chromosome 1"/>
</dbReference>
<gene>
    <name evidence="1" type="ORF">QAD02_021116</name>
</gene>
<organism evidence="1 2">
    <name type="scientific">Eretmocerus hayati</name>
    <dbReference type="NCBI Taxonomy" id="131215"/>
    <lineage>
        <taxon>Eukaryota</taxon>
        <taxon>Metazoa</taxon>
        <taxon>Ecdysozoa</taxon>
        <taxon>Arthropoda</taxon>
        <taxon>Hexapoda</taxon>
        <taxon>Insecta</taxon>
        <taxon>Pterygota</taxon>
        <taxon>Neoptera</taxon>
        <taxon>Endopterygota</taxon>
        <taxon>Hymenoptera</taxon>
        <taxon>Apocrita</taxon>
        <taxon>Proctotrupomorpha</taxon>
        <taxon>Chalcidoidea</taxon>
        <taxon>Aphelinidae</taxon>
        <taxon>Aphelininae</taxon>
        <taxon>Eretmocerus</taxon>
    </lineage>
</organism>
<evidence type="ECO:0000313" key="2">
    <source>
        <dbReference type="Proteomes" id="UP001239111"/>
    </source>
</evidence>
<dbReference type="EMBL" id="CM056741">
    <property type="protein sequence ID" value="KAJ8685323.1"/>
    <property type="molecule type" value="Genomic_DNA"/>
</dbReference>
<comment type="caution">
    <text evidence="1">The sequence shown here is derived from an EMBL/GenBank/DDBJ whole genome shotgun (WGS) entry which is preliminary data.</text>
</comment>
<keyword evidence="2" id="KW-1185">Reference proteome</keyword>
<proteinExistence type="predicted"/>
<name>A0ACC2PQC5_9HYME</name>
<reference evidence="1" key="1">
    <citation type="submission" date="2023-04" db="EMBL/GenBank/DDBJ databases">
        <title>A chromosome-level genome assembly of the parasitoid wasp Eretmocerus hayati.</title>
        <authorList>
            <person name="Zhong Y."/>
            <person name="Liu S."/>
            <person name="Liu Y."/>
        </authorList>
    </citation>
    <scope>NUCLEOTIDE SEQUENCE</scope>
    <source>
        <strain evidence="1">ZJU_SS_LIU_2023</strain>
    </source>
</reference>
<protein>
    <submittedName>
        <fullName evidence="1">Uncharacterized protein</fullName>
    </submittedName>
</protein>
<evidence type="ECO:0000313" key="1">
    <source>
        <dbReference type="EMBL" id="KAJ8685323.1"/>
    </source>
</evidence>
<sequence length="401" mass="44540">MGRSKKRTDGPPDLDSLNLGKPMDELISRDPRYLAIAKLVRRLSFADLIKRLNDEGLSDRGTRLTLHKRLIRYDIQTVNPEEKIPWDPLVDERAPDQPPITPEALRLLQEWGEDDEEEEDDCSDGGESDAVRLAVAASTTVVTQSSTTTTTASTQSTTTTMTSGCCGPIASPGPTPHVPHAGVMAAAEAFRQMCQGTPYAPWANAMVPPPSMEGWTFPLIWPPVMLPPTHQSAQIHEIRDSGTDTEGRTRASQSEDEARAHEAYLNTQRDRLNAFRYPPQSVPGTTAPGYPNAHVSQPQQYAGETHHGRPRDERREQCAQRCQWEVRLRRGAAQSNPRLTPLATPPPKLDRLGALAMSGIRDRRAAMNGRRTRQRLNNSAPKVDRHAPVNKKRSRAERSKL</sequence>
<accession>A0ACC2PQC5</accession>